<gene>
    <name evidence="2" type="ORF">SMF913_25578</name>
</gene>
<keyword evidence="3" id="KW-1185">Reference proteome</keyword>
<evidence type="ECO:0000313" key="3">
    <source>
        <dbReference type="Proteomes" id="UP000236520"/>
    </source>
</evidence>
<proteinExistence type="predicted"/>
<dbReference type="EMBL" id="LJIW01000002">
    <property type="protein sequence ID" value="PNG90113.1"/>
    <property type="molecule type" value="Genomic_DNA"/>
</dbReference>
<organism evidence="2 3">
    <name type="scientific">Streptomyces malaysiensis</name>
    <dbReference type="NCBI Taxonomy" id="92644"/>
    <lineage>
        <taxon>Bacteria</taxon>
        <taxon>Bacillati</taxon>
        <taxon>Actinomycetota</taxon>
        <taxon>Actinomycetes</taxon>
        <taxon>Kitasatosporales</taxon>
        <taxon>Streptomycetaceae</taxon>
        <taxon>Streptomyces</taxon>
        <taxon>Streptomyces violaceusniger group</taxon>
    </lineage>
</organism>
<sequence length="39" mass="4260">MRGADSKLAPIHKKGVLAGSRSNGRRSGQIKRGRDQLTR</sequence>
<dbReference type="AlphaFoldDB" id="A0A2J7YQ18"/>
<evidence type="ECO:0000256" key="1">
    <source>
        <dbReference type="SAM" id="MobiDB-lite"/>
    </source>
</evidence>
<name>A0A2J7YQ18_STRMQ</name>
<comment type="caution">
    <text evidence="2">The sequence shown here is derived from an EMBL/GenBank/DDBJ whole genome shotgun (WGS) entry which is preliminary data.</text>
</comment>
<accession>A0A2J7YQ18</accession>
<protein>
    <submittedName>
        <fullName evidence="2">Uncharacterized protein</fullName>
    </submittedName>
</protein>
<feature type="region of interest" description="Disordered" evidence="1">
    <location>
        <begin position="1"/>
        <end position="39"/>
    </location>
</feature>
<dbReference type="Proteomes" id="UP000236520">
    <property type="component" value="Unassembled WGS sequence"/>
</dbReference>
<evidence type="ECO:0000313" key="2">
    <source>
        <dbReference type="EMBL" id="PNG90113.1"/>
    </source>
</evidence>
<reference evidence="2 3" key="1">
    <citation type="submission" date="2015-09" db="EMBL/GenBank/DDBJ databases">
        <title>Genome sequence, genome mining and natural product profiling of a biocontrol bacterium Streptomyces malaysiensis F913.</title>
        <authorList>
            <person name="Xu Y."/>
            <person name="Wei J."/>
            <person name="Xie J."/>
            <person name="Li T."/>
            <person name="Zhou Z."/>
        </authorList>
    </citation>
    <scope>NUCLEOTIDE SEQUENCE [LARGE SCALE GENOMIC DNA]</scope>
    <source>
        <strain evidence="2 3">F913</strain>
    </source>
</reference>